<comment type="caution">
    <text evidence="1">The sequence shown here is derived from an EMBL/GenBank/DDBJ whole genome shotgun (WGS) entry which is preliminary data.</text>
</comment>
<evidence type="ECO:0008006" key="3">
    <source>
        <dbReference type="Google" id="ProtNLM"/>
    </source>
</evidence>
<sequence>MTGDKLIGLPEAVTAHVQPGRTVYLGNFGAQLFAVGHEIIRQGRTGLHVVIGSGGILLDQLLGAGALASATFGHCWSPVGPGPTWNFRRAAESGDRAVTLYELSLGLMTAALTAGAWGVPFMPVPGLPGTGYTDEDWPNGRMSRVDTAFGAADIVAAITPDVAFVHVDQADADGNGVIRGPLGEALVAAQAARALVLVAEEVVGTGAARRAGIVIPGVLTTAVVHHPGAVAPDGTIGRYERDVAAYERYVAGTSTPEGFAAWLAEHVTGGRDA</sequence>
<gene>
    <name evidence="1" type="ORF">OUY24_36930</name>
</gene>
<dbReference type="Proteomes" id="UP001212498">
    <property type="component" value="Unassembled WGS sequence"/>
</dbReference>
<keyword evidence="2" id="KW-1185">Reference proteome</keyword>
<dbReference type="InterPro" id="IPR004165">
    <property type="entry name" value="CoA_trans_fam_I"/>
</dbReference>
<evidence type="ECO:0000313" key="2">
    <source>
        <dbReference type="Proteomes" id="UP001212498"/>
    </source>
</evidence>
<protein>
    <recommendedName>
        <fullName evidence="3">Glutaconate CoA-transferase subunit A</fullName>
    </recommendedName>
</protein>
<name>A0ABT4T9Z7_9ACTN</name>
<dbReference type="EMBL" id="JAPNUD010000183">
    <property type="protein sequence ID" value="MDA0646244.1"/>
    <property type="molecule type" value="Genomic_DNA"/>
</dbReference>
<accession>A0ABT4T9Z7</accession>
<dbReference type="Gene3D" id="3.30.30.40">
    <property type="match status" value="1"/>
</dbReference>
<dbReference type="Gene3D" id="3.40.1080.10">
    <property type="entry name" value="Glutaconate Coenzyme A-transferase"/>
    <property type="match status" value="1"/>
</dbReference>
<dbReference type="RefSeq" id="WP_271279620.1">
    <property type="nucleotide sequence ID" value="NZ_BAABFD010000018.1"/>
</dbReference>
<dbReference type="SUPFAM" id="SSF100950">
    <property type="entry name" value="NagB/RpiA/CoA transferase-like"/>
    <property type="match status" value="1"/>
</dbReference>
<evidence type="ECO:0000313" key="1">
    <source>
        <dbReference type="EMBL" id="MDA0646244.1"/>
    </source>
</evidence>
<proteinExistence type="predicted"/>
<dbReference type="SMART" id="SM00882">
    <property type="entry name" value="CoA_trans"/>
    <property type="match status" value="1"/>
</dbReference>
<reference evidence="1 2" key="1">
    <citation type="submission" date="2022-11" db="EMBL/GenBank/DDBJ databases">
        <title>Nonomuraea corallina sp. nov., a new species of the genus Nonomuraea isolated from sea side sediment in Thai sea.</title>
        <authorList>
            <person name="Ngamcharungchit C."/>
            <person name="Matsumoto A."/>
            <person name="Suriyachadkun C."/>
            <person name="Panbangred W."/>
            <person name="Inahashi Y."/>
            <person name="Intra B."/>
        </authorList>
    </citation>
    <scope>NUCLEOTIDE SEQUENCE [LARGE SCALE GENOMIC DNA]</scope>
    <source>
        <strain evidence="1 2">DSM 43553</strain>
    </source>
</reference>
<dbReference type="InterPro" id="IPR037171">
    <property type="entry name" value="NagB/RpiA_transferase-like"/>
</dbReference>
<dbReference type="Pfam" id="PF01144">
    <property type="entry name" value="CoA_trans"/>
    <property type="match status" value="1"/>
</dbReference>
<organism evidence="1 2">
    <name type="scientific">Nonomuraea ferruginea</name>
    <dbReference type="NCBI Taxonomy" id="46174"/>
    <lineage>
        <taxon>Bacteria</taxon>
        <taxon>Bacillati</taxon>
        <taxon>Actinomycetota</taxon>
        <taxon>Actinomycetes</taxon>
        <taxon>Streptosporangiales</taxon>
        <taxon>Streptosporangiaceae</taxon>
        <taxon>Nonomuraea</taxon>
    </lineage>
</organism>